<dbReference type="Pfam" id="PF02954">
    <property type="entry name" value="HTH_8"/>
    <property type="match status" value="1"/>
</dbReference>
<evidence type="ECO:0000313" key="2">
    <source>
        <dbReference type="EMBL" id="ROT47305.1"/>
    </source>
</evidence>
<proteinExistence type="predicted"/>
<dbReference type="AlphaFoldDB" id="A0A3N2QC00"/>
<organism evidence="2 3">
    <name type="scientific">Candidatus Cardinium hertigii</name>
    <dbReference type="NCBI Taxonomy" id="247481"/>
    <lineage>
        <taxon>Bacteria</taxon>
        <taxon>Pseudomonadati</taxon>
        <taxon>Bacteroidota</taxon>
        <taxon>Cytophagia</taxon>
        <taxon>Cytophagales</taxon>
        <taxon>Amoebophilaceae</taxon>
        <taxon>Candidatus Cardinium</taxon>
    </lineage>
</organism>
<dbReference type="Gene3D" id="1.10.10.60">
    <property type="entry name" value="Homeodomain-like"/>
    <property type="match status" value="1"/>
</dbReference>
<evidence type="ECO:0000259" key="1">
    <source>
        <dbReference type="Pfam" id="PF02954"/>
    </source>
</evidence>
<accession>A0A3N2QC00</accession>
<name>A0A3N2QC00_9BACT</name>
<dbReference type="EMBL" id="RARA01000024">
    <property type="protein sequence ID" value="ROT47305.1"/>
    <property type="molecule type" value="Genomic_DNA"/>
</dbReference>
<dbReference type="OrthoDB" id="981159at2"/>
<evidence type="ECO:0000313" key="3">
    <source>
        <dbReference type="Proteomes" id="UP000270927"/>
    </source>
</evidence>
<reference evidence="2 3" key="1">
    <citation type="submission" date="2018-09" db="EMBL/GenBank/DDBJ databases">
        <title>Comparative Genomics of Wolbachia-Cardinium Dual Endosymbiosis in a Plant-Parasitic Nematode.</title>
        <authorList>
            <person name="Brown A.M.V."/>
            <person name="Wasala S.K."/>
            <person name="Howe D.K."/>
            <person name="Peetz A.B."/>
            <person name="Zasada I.A."/>
            <person name="Denver D.R."/>
        </authorList>
    </citation>
    <scope>NUCLEOTIDE SEQUENCE [LARGE SCALE GENOMIC DNA]</scope>
    <source>
        <strain evidence="2 3">Pp_1</strain>
    </source>
</reference>
<dbReference type="Proteomes" id="UP000270927">
    <property type="component" value="Unassembled WGS sequence"/>
</dbReference>
<protein>
    <recommendedName>
        <fullName evidence="1">DNA binding HTH domain-containing protein</fullName>
    </recommendedName>
</protein>
<dbReference type="InterPro" id="IPR002197">
    <property type="entry name" value="HTH_Fis"/>
</dbReference>
<dbReference type="RefSeq" id="WP_123662795.1">
    <property type="nucleotide sequence ID" value="NZ_RARA01000024.1"/>
</dbReference>
<dbReference type="PRINTS" id="PR01590">
    <property type="entry name" value="HTHFIS"/>
</dbReference>
<dbReference type="SUPFAM" id="SSF46689">
    <property type="entry name" value="Homeodomain-like"/>
    <property type="match status" value="1"/>
</dbReference>
<sequence>MKQHKGKIVEEAIKKSGYQVKALAERLGIARNTLYTRMKEMDLDDSFILKIGKIIHYDFSIDFPALDTSQSSYVEEPQVLYKSAGYRNPDFTQLQELNRKYLKLLEDYNKLLKILILLANSNELMGIKKEIMEFLENEEKQDEI</sequence>
<comment type="caution">
    <text evidence="2">The sequence shown here is derived from an EMBL/GenBank/DDBJ whole genome shotgun (WGS) entry which is preliminary data.</text>
</comment>
<feature type="domain" description="DNA binding HTH" evidence="1">
    <location>
        <begin position="8"/>
        <end position="40"/>
    </location>
</feature>
<dbReference type="InterPro" id="IPR009057">
    <property type="entry name" value="Homeodomain-like_sf"/>
</dbReference>
<dbReference type="GO" id="GO:0043565">
    <property type="term" value="F:sequence-specific DNA binding"/>
    <property type="evidence" value="ECO:0007669"/>
    <property type="project" value="InterPro"/>
</dbReference>
<keyword evidence="3" id="KW-1185">Reference proteome</keyword>
<gene>
    <name evidence="2" type="ORF">EDM02_02570</name>
</gene>